<comment type="subcellular location">
    <subcellularLocation>
        <location evidence="2">Cytoplasm</location>
    </subcellularLocation>
    <subcellularLocation>
        <location evidence="1">Nucleus</location>
    </subcellularLocation>
</comment>
<dbReference type="GO" id="GO:0005509">
    <property type="term" value="F:calcium ion binding"/>
    <property type="evidence" value="ECO:0007669"/>
    <property type="project" value="InterPro"/>
</dbReference>
<dbReference type="GO" id="GO:0005737">
    <property type="term" value="C:cytoplasm"/>
    <property type="evidence" value="ECO:0007669"/>
    <property type="project" value="UniProtKB-SubCell"/>
</dbReference>
<dbReference type="OrthoDB" id="10265007at2759"/>
<dbReference type="GO" id="GO:0000226">
    <property type="term" value="P:microtubule cytoskeleton organization"/>
    <property type="evidence" value="ECO:0007669"/>
    <property type="project" value="TreeGrafter"/>
</dbReference>
<dbReference type="Proteomes" id="UP000242913">
    <property type="component" value="Unassembled WGS sequence"/>
</dbReference>
<dbReference type="InterPro" id="IPR018247">
    <property type="entry name" value="EF_Hand_1_Ca_BS"/>
</dbReference>
<protein>
    <recommendedName>
        <fullName evidence="3">Serine/threonine-protein phosphatase 2A regulatory subunit B'' subunit gamma</fullName>
    </recommendedName>
</protein>
<name>A0A238BN46_9BILA</name>
<dbReference type="InterPro" id="IPR002048">
    <property type="entry name" value="EF_hand_dom"/>
</dbReference>
<dbReference type="SUPFAM" id="SSF47473">
    <property type="entry name" value="EF-hand"/>
    <property type="match status" value="1"/>
</dbReference>
<evidence type="ECO:0000256" key="2">
    <source>
        <dbReference type="ARBA" id="ARBA00004496"/>
    </source>
</evidence>
<dbReference type="InterPro" id="IPR011992">
    <property type="entry name" value="EF-hand-dom_pair"/>
</dbReference>
<dbReference type="GO" id="GO:0005634">
    <property type="term" value="C:nucleus"/>
    <property type="evidence" value="ECO:0007669"/>
    <property type="project" value="UniProtKB-SubCell"/>
</dbReference>
<dbReference type="Pfam" id="PF17958">
    <property type="entry name" value="EF-hand_13"/>
    <property type="match status" value="1"/>
</dbReference>
<dbReference type="Gene3D" id="1.10.238.10">
    <property type="entry name" value="EF-hand"/>
    <property type="match status" value="1"/>
</dbReference>
<dbReference type="EMBL" id="KZ270057">
    <property type="protein sequence ID" value="OZC06837.1"/>
    <property type="molecule type" value="Genomic_DNA"/>
</dbReference>
<organism evidence="10 11">
    <name type="scientific">Onchocerca flexuosa</name>
    <dbReference type="NCBI Taxonomy" id="387005"/>
    <lineage>
        <taxon>Eukaryota</taxon>
        <taxon>Metazoa</taxon>
        <taxon>Ecdysozoa</taxon>
        <taxon>Nematoda</taxon>
        <taxon>Chromadorea</taxon>
        <taxon>Rhabditida</taxon>
        <taxon>Spirurina</taxon>
        <taxon>Spiruromorpha</taxon>
        <taxon>Filarioidea</taxon>
        <taxon>Onchocercidae</taxon>
        <taxon>Onchocerca</taxon>
    </lineage>
</organism>
<keyword evidence="11" id="KW-1185">Reference proteome</keyword>
<gene>
    <name evidence="10" type="ORF">X798_06177</name>
</gene>
<keyword evidence="7" id="KW-0106">Calcium</keyword>
<proteinExistence type="predicted"/>
<keyword evidence="4" id="KW-0963">Cytoplasm</keyword>
<dbReference type="PANTHER" id="PTHR12085">
    <property type="entry name" value="SERINE/THREONINE-PROTEIN PHOSPHATASE 2A REGULATORY SUBUNIT B'' SUBUNIT GAMMA"/>
    <property type="match status" value="1"/>
</dbReference>
<dbReference type="GO" id="GO:0030865">
    <property type="term" value="P:cortical cytoskeleton organization"/>
    <property type="evidence" value="ECO:0007669"/>
    <property type="project" value="TreeGrafter"/>
</dbReference>
<evidence type="ECO:0000256" key="4">
    <source>
        <dbReference type="ARBA" id="ARBA00022490"/>
    </source>
</evidence>
<dbReference type="PANTHER" id="PTHR12085:SF3">
    <property type="entry name" value="SERINE_THREONINE-PROTEIN PHOSPHATASE 2A REGULATORY SUBUNIT B'' SUBUNIT GAMMA"/>
    <property type="match status" value="1"/>
</dbReference>
<sequence>MSANMISLVGRLDLQPKEIKYLKLSEEGKLLICGSKEYVNSPNKQNLRLKLRLEARRRMWKHKLESLPSDEDIELFCINLRNNAVYSRSVDDRLVDYYKYKQVIDLAPKALQDFLSTQVFMDLLQISNTKDEGHVAVDSIIDYLVTKKDKLSKLIHLHYYDSAGKGYLSIEDLQDFLREELLPHISSLANLNEEEPMLQDYYLCMATRKIFFLLDPMQQKKIRIIDIVASRLLEEFETLNESSNGSTGDDDESARIELGTFQTTNTLNWFSKRNCLRIKDLYEQLDTDGNGLLSFSEMTDFQRVTNSFIQRVFEVQQTYDNDELDLRGFCDLLFAMEHKSDPSALSYYFRVLDVNGDNLLSASDMNFFYRDLARMLEDCLSDDSSQKAPSFEDVKNEIFDMCHPKNPEGITLKELISSGKGGTVVGMLTDLDAFLEYENREDVVYQE</sequence>
<dbReference type="PROSITE" id="PS00018">
    <property type="entry name" value="EF_HAND_1"/>
    <property type="match status" value="2"/>
</dbReference>
<dbReference type="GO" id="GO:0005819">
    <property type="term" value="C:spindle"/>
    <property type="evidence" value="ECO:0007669"/>
    <property type="project" value="TreeGrafter"/>
</dbReference>
<dbReference type="InterPro" id="IPR041534">
    <property type="entry name" value="EF-hand_13"/>
</dbReference>
<dbReference type="GO" id="GO:0035303">
    <property type="term" value="P:regulation of dephosphorylation"/>
    <property type="evidence" value="ECO:0007669"/>
    <property type="project" value="InterPro"/>
</dbReference>
<dbReference type="PROSITE" id="PS50222">
    <property type="entry name" value="EF_HAND_2"/>
    <property type="match status" value="1"/>
</dbReference>
<dbReference type="AlphaFoldDB" id="A0A238BN46"/>
<evidence type="ECO:0000313" key="11">
    <source>
        <dbReference type="Proteomes" id="UP000242913"/>
    </source>
</evidence>
<evidence type="ECO:0000256" key="8">
    <source>
        <dbReference type="ARBA" id="ARBA00023242"/>
    </source>
</evidence>
<evidence type="ECO:0000256" key="5">
    <source>
        <dbReference type="ARBA" id="ARBA00022723"/>
    </source>
</evidence>
<feature type="domain" description="EF-hand" evidence="9">
    <location>
        <begin position="273"/>
        <end position="308"/>
    </location>
</feature>
<evidence type="ECO:0000256" key="7">
    <source>
        <dbReference type="ARBA" id="ARBA00022837"/>
    </source>
</evidence>
<evidence type="ECO:0000256" key="3">
    <source>
        <dbReference type="ARBA" id="ARBA00022320"/>
    </source>
</evidence>
<keyword evidence="5" id="KW-0479">Metal-binding</keyword>
<evidence type="ECO:0000313" key="10">
    <source>
        <dbReference type="EMBL" id="OZC06837.1"/>
    </source>
</evidence>
<accession>A0A238BN46</accession>
<reference evidence="10 11" key="1">
    <citation type="submission" date="2015-12" db="EMBL/GenBank/DDBJ databases">
        <title>Draft genome of the nematode, Onchocerca flexuosa.</title>
        <authorList>
            <person name="Mitreva M."/>
        </authorList>
    </citation>
    <scope>NUCLEOTIDE SEQUENCE [LARGE SCALE GENOMIC DNA]</scope>
    <source>
        <strain evidence="10">Red Deer</strain>
    </source>
</reference>
<keyword evidence="8" id="KW-0539">Nucleus</keyword>
<dbReference type="InterPro" id="IPR039865">
    <property type="entry name" value="PPP2R3C"/>
</dbReference>
<evidence type="ECO:0000256" key="1">
    <source>
        <dbReference type="ARBA" id="ARBA00004123"/>
    </source>
</evidence>
<evidence type="ECO:0000259" key="9">
    <source>
        <dbReference type="PROSITE" id="PS50222"/>
    </source>
</evidence>
<keyword evidence="6" id="KW-0677">Repeat</keyword>
<evidence type="ECO:0000256" key="6">
    <source>
        <dbReference type="ARBA" id="ARBA00022737"/>
    </source>
</evidence>